<dbReference type="GO" id="GO:0051537">
    <property type="term" value="F:2 iron, 2 sulfur cluster binding"/>
    <property type="evidence" value="ECO:0007669"/>
    <property type="project" value="UniProtKB-KW"/>
</dbReference>
<evidence type="ECO:0000256" key="3">
    <source>
        <dbReference type="ARBA" id="ARBA00023004"/>
    </source>
</evidence>
<dbReference type="PANTHER" id="PTHR40261:SF1">
    <property type="entry name" value="RIESKE DOMAIN-CONTAINING PROTEIN"/>
    <property type="match status" value="1"/>
</dbReference>
<gene>
    <name evidence="6" type="ORF">DSM104440_02035</name>
</gene>
<keyword evidence="3" id="KW-0408">Iron</keyword>
<keyword evidence="2" id="KW-0479">Metal-binding</keyword>
<keyword evidence="4" id="KW-0411">Iron-sulfur</keyword>
<keyword evidence="7" id="KW-1185">Reference proteome</keyword>
<evidence type="ECO:0000259" key="5">
    <source>
        <dbReference type="PROSITE" id="PS51296"/>
    </source>
</evidence>
<evidence type="ECO:0000256" key="4">
    <source>
        <dbReference type="ARBA" id="ARBA00023014"/>
    </source>
</evidence>
<dbReference type="CDD" id="cd03467">
    <property type="entry name" value="Rieske"/>
    <property type="match status" value="1"/>
</dbReference>
<keyword evidence="1" id="KW-0001">2Fe-2S</keyword>
<dbReference type="SUPFAM" id="SSF50022">
    <property type="entry name" value="ISP domain"/>
    <property type="match status" value="1"/>
</dbReference>
<dbReference type="Gene3D" id="2.102.10.10">
    <property type="entry name" value="Rieske [2Fe-2S] iron-sulphur domain"/>
    <property type="match status" value="1"/>
</dbReference>
<dbReference type="PROSITE" id="PS51296">
    <property type="entry name" value="RIESKE"/>
    <property type="match status" value="1"/>
</dbReference>
<dbReference type="InterPro" id="IPR036922">
    <property type="entry name" value="Rieske_2Fe-2S_sf"/>
</dbReference>
<evidence type="ECO:0000313" key="6">
    <source>
        <dbReference type="EMBL" id="QJR15218.1"/>
    </source>
</evidence>
<dbReference type="KEGG" id="upl:DSM104440_02035"/>
<evidence type="ECO:0000256" key="1">
    <source>
        <dbReference type="ARBA" id="ARBA00022714"/>
    </source>
</evidence>
<sequence length="120" mass="12822">MADDTVEARAICASDALPEGGKGVRFALRPEADEEKGFAVRFDGAVCAFVNRCPHLGTELDWQPGEFFEEAGLYLVCSTHGALFEPASGFCVSGPCHGATLDPIRVEERNGQVFILSDAS</sequence>
<dbReference type="InParanoid" id="A0A6M4H8T6"/>
<dbReference type="EMBL" id="CP053073">
    <property type="protein sequence ID" value="QJR15218.1"/>
    <property type="molecule type" value="Genomic_DNA"/>
</dbReference>
<dbReference type="AlphaFoldDB" id="A0A6M4H8T6"/>
<dbReference type="InterPro" id="IPR017941">
    <property type="entry name" value="Rieske_2Fe-2S"/>
</dbReference>
<reference evidence="6 7" key="1">
    <citation type="submission" date="2020-04" db="EMBL/GenBank/DDBJ databases">
        <title>Usitatibacter rugosus gen. nov., sp. nov. and Usitatibacter palustris sp. nov., novel members of Usitatibacteraceae fam. nov. within the order Nitrosomonadales isolated from soil.</title>
        <authorList>
            <person name="Huber K.J."/>
            <person name="Neumann-Schaal M."/>
            <person name="Geppert A."/>
            <person name="Luckner M."/>
            <person name="Wanner G."/>
            <person name="Overmann J."/>
        </authorList>
    </citation>
    <scope>NUCLEOTIDE SEQUENCE [LARGE SCALE GENOMIC DNA]</scope>
    <source>
        <strain evidence="6 7">Swamp67</strain>
    </source>
</reference>
<protein>
    <recommendedName>
        <fullName evidence="5">Rieske domain-containing protein</fullName>
    </recommendedName>
</protein>
<name>A0A6M4H8T6_9PROT</name>
<dbReference type="PANTHER" id="PTHR40261">
    <property type="match status" value="1"/>
</dbReference>
<feature type="domain" description="Rieske" evidence="5">
    <location>
        <begin position="9"/>
        <end position="115"/>
    </location>
</feature>
<dbReference type="RefSeq" id="WP_171162313.1">
    <property type="nucleotide sequence ID" value="NZ_CP053073.1"/>
</dbReference>
<dbReference type="Pfam" id="PF00355">
    <property type="entry name" value="Rieske"/>
    <property type="match status" value="1"/>
</dbReference>
<dbReference type="Proteomes" id="UP000503096">
    <property type="component" value="Chromosome"/>
</dbReference>
<proteinExistence type="predicted"/>
<accession>A0A6M4H8T6</accession>
<evidence type="ECO:0000256" key="2">
    <source>
        <dbReference type="ARBA" id="ARBA00022723"/>
    </source>
</evidence>
<organism evidence="6 7">
    <name type="scientific">Usitatibacter palustris</name>
    <dbReference type="NCBI Taxonomy" id="2732487"/>
    <lineage>
        <taxon>Bacteria</taxon>
        <taxon>Pseudomonadati</taxon>
        <taxon>Pseudomonadota</taxon>
        <taxon>Betaproteobacteria</taxon>
        <taxon>Nitrosomonadales</taxon>
        <taxon>Usitatibacteraceae</taxon>
        <taxon>Usitatibacter</taxon>
    </lineage>
</organism>
<evidence type="ECO:0000313" key="7">
    <source>
        <dbReference type="Proteomes" id="UP000503096"/>
    </source>
</evidence>
<dbReference type="GO" id="GO:0046872">
    <property type="term" value="F:metal ion binding"/>
    <property type="evidence" value="ECO:0007669"/>
    <property type="project" value="UniProtKB-KW"/>
</dbReference>